<dbReference type="PANTHER" id="PTHR10788:SF106">
    <property type="entry name" value="BCDNA.GH08860"/>
    <property type="match status" value="1"/>
</dbReference>
<evidence type="ECO:0000313" key="11">
    <source>
        <dbReference type="Proteomes" id="UP000571950"/>
    </source>
</evidence>
<comment type="pathway">
    <text evidence="1 9">Glycan biosynthesis; trehalose biosynthesis.</text>
</comment>
<sequence>MNTPPPKRLIVVSNRVQPPTGEGAGNQGGLAVALSAALRESSGIWFGWSGEETENFNGHIDFQRNEGVTTATMHLEAQDIDEYYNGYANRTLWPLFHDRIDLAEFQREFEGGYQRANTRFAETLTPLIHQDDLIWVHDYHLIPLGRELRARGIRNRLGFFLHIPWPPTRLLLSLPHHRELVESLFSYDVVGFQTQDWLDSFFHYAQHKLGADVGADGIVTHQGRSLKAIACPIGIDCDAFTEMAHGQEALDACRKMEESAKGRAMILGVDRLDYSKGLQDRFLGYQRFLSTYPEMQEKVFLLQIAPPTREDVRSYQEIRTQLDALSGHINGEFATVDWVPIRYVNKGYPRTQLAGIYRAARIGLVTPLRDGMNLVAKEYVAAQDPDNPGVLILSSFAGAARQMQEALLVNPHSAEDVADAIARALVMPKEERLERWRALRDGVQREDVTWWLRRFVAELARPEAEGEDDRAEPEIAE</sequence>
<accession>A0A7W6FNP9</accession>
<comment type="caution">
    <text evidence="10">The sequence shown here is derived from an EMBL/GenBank/DDBJ whole genome shotgun (WGS) entry which is preliminary data.</text>
</comment>
<keyword evidence="6 9" id="KW-0328">Glycosyltransferase</keyword>
<proteinExistence type="inferred from homology"/>
<dbReference type="RefSeq" id="WP_188070303.1">
    <property type="nucleotide sequence ID" value="NZ_BSPS01000056.1"/>
</dbReference>
<dbReference type="InterPro" id="IPR001830">
    <property type="entry name" value="Glyco_trans_20"/>
</dbReference>
<dbReference type="UniPathway" id="UPA00299"/>
<dbReference type="InterPro" id="IPR012766">
    <property type="entry name" value="Trehalose_OtsA"/>
</dbReference>
<dbReference type="AlphaFoldDB" id="A0A7W6FNP9"/>
<dbReference type="EC" id="2.4.1.15" evidence="4 9"/>
<dbReference type="PANTHER" id="PTHR10788">
    <property type="entry name" value="TREHALOSE-6-PHOSPHATE SYNTHASE"/>
    <property type="match status" value="1"/>
</dbReference>
<comment type="similarity">
    <text evidence="2 9">Belongs to the glycosyltransferase 20 family.</text>
</comment>
<evidence type="ECO:0000256" key="7">
    <source>
        <dbReference type="ARBA" id="ARBA00022679"/>
    </source>
</evidence>
<name>A0A7W6FNP9_9SPHN</name>
<dbReference type="NCBIfam" id="TIGR02400">
    <property type="entry name" value="trehalose_OtsA"/>
    <property type="match status" value="1"/>
</dbReference>
<evidence type="ECO:0000256" key="9">
    <source>
        <dbReference type="RuleBase" id="RU362045"/>
    </source>
</evidence>
<dbReference type="GO" id="GO:0005992">
    <property type="term" value="P:trehalose biosynthetic process"/>
    <property type="evidence" value="ECO:0007669"/>
    <property type="project" value="UniProtKB-UniRule"/>
</dbReference>
<dbReference type="Gene3D" id="3.40.50.2000">
    <property type="entry name" value="Glycogen Phosphorylase B"/>
    <property type="match status" value="2"/>
</dbReference>
<dbReference type="Pfam" id="PF00982">
    <property type="entry name" value="Glyco_transf_20"/>
    <property type="match status" value="1"/>
</dbReference>
<evidence type="ECO:0000256" key="4">
    <source>
        <dbReference type="ARBA" id="ARBA00012538"/>
    </source>
</evidence>
<comment type="catalytic activity">
    <reaction evidence="8 9">
        <text>D-glucose 6-phosphate + UDP-alpha-D-glucose = alpha,alpha-trehalose 6-phosphate + UDP + H(+)</text>
        <dbReference type="Rhea" id="RHEA:18889"/>
        <dbReference type="ChEBI" id="CHEBI:15378"/>
        <dbReference type="ChEBI" id="CHEBI:58223"/>
        <dbReference type="ChEBI" id="CHEBI:58429"/>
        <dbReference type="ChEBI" id="CHEBI:58885"/>
        <dbReference type="ChEBI" id="CHEBI:61548"/>
        <dbReference type="EC" id="2.4.1.15"/>
    </reaction>
</comment>
<evidence type="ECO:0000256" key="2">
    <source>
        <dbReference type="ARBA" id="ARBA00008799"/>
    </source>
</evidence>
<evidence type="ECO:0000256" key="1">
    <source>
        <dbReference type="ARBA" id="ARBA00005199"/>
    </source>
</evidence>
<protein>
    <recommendedName>
        <fullName evidence="5 9">Trehalose-6-phosphate synthase</fullName>
        <ecNumber evidence="4 9">2.4.1.15</ecNumber>
    </recommendedName>
    <alternativeName>
        <fullName evidence="9">Osmoregulatory trehalose synthesis protein A</fullName>
    </alternativeName>
    <alternativeName>
        <fullName evidence="9">UDP-glucose-glucosephosphate glucosyltransferase</fullName>
    </alternativeName>
</protein>
<evidence type="ECO:0000256" key="8">
    <source>
        <dbReference type="ARBA" id="ARBA00048039"/>
    </source>
</evidence>
<comment type="function">
    <text evidence="9">Probably involved in the osmoprotection via the biosynthesis of trehalose. Catalyzes the transfer of glucose from UDP-alpha-D-glucose (UDP-Glc) to D-glucose 6-phosphate (Glc-6-P) to form trehalose-6-phosphate. Acts with retention of the anomeric configuration of the UDP-sugar donor.</text>
</comment>
<dbReference type="SUPFAM" id="SSF53756">
    <property type="entry name" value="UDP-Glycosyltransferase/glycogen phosphorylase"/>
    <property type="match status" value="1"/>
</dbReference>
<gene>
    <name evidence="10" type="ORF">GGR43_000456</name>
</gene>
<dbReference type="CDD" id="cd03788">
    <property type="entry name" value="GT20_TPS"/>
    <property type="match status" value="1"/>
</dbReference>
<keyword evidence="7 9" id="KW-0808">Transferase</keyword>
<evidence type="ECO:0000313" key="10">
    <source>
        <dbReference type="EMBL" id="MBB3924762.1"/>
    </source>
</evidence>
<organism evidence="10 11">
    <name type="scientific">Sphingobium jiangsuense</name>
    <dbReference type="NCBI Taxonomy" id="870476"/>
    <lineage>
        <taxon>Bacteria</taxon>
        <taxon>Pseudomonadati</taxon>
        <taxon>Pseudomonadota</taxon>
        <taxon>Alphaproteobacteria</taxon>
        <taxon>Sphingomonadales</taxon>
        <taxon>Sphingomonadaceae</taxon>
        <taxon>Sphingobium</taxon>
    </lineage>
</organism>
<evidence type="ECO:0000256" key="6">
    <source>
        <dbReference type="ARBA" id="ARBA00022676"/>
    </source>
</evidence>
<keyword evidence="11" id="KW-1185">Reference proteome</keyword>
<reference evidence="10 11" key="1">
    <citation type="submission" date="2020-08" db="EMBL/GenBank/DDBJ databases">
        <title>Genomic Encyclopedia of Type Strains, Phase IV (KMG-IV): sequencing the most valuable type-strain genomes for metagenomic binning, comparative biology and taxonomic classification.</title>
        <authorList>
            <person name="Goeker M."/>
        </authorList>
    </citation>
    <scope>NUCLEOTIDE SEQUENCE [LARGE SCALE GENOMIC DNA]</scope>
    <source>
        <strain evidence="10 11">DSM 26189</strain>
    </source>
</reference>
<dbReference type="GO" id="GO:0003825">
    <property type="term" value="F:alpha,alpha-trehalose-phosphate synthase (UDP-forming) activity"/>
    <property type="evidence" value="ECO:0007669"/>
    <property type="project" value="UniProtKB-UniRule"/>
</dbReference>
<dbReference type="Proteomes" id="UP000571950">
    <property type="component" value="Unassembled WGS sequence"/>
</dbReference>
<dbReference type="EMBL" id="JACIDT010000001">
    <property type="protein sequence ID" value="MBB3924762.1"/>
    <property type="molecule type" value="Genomic_DNA"/>
</dbReference>
<evidence type="ECO:0000256" key="5">
    <source>
        <dbReference type="ARBA" id="ARBA00018539"/>
    </source>
</evidence>
<comment type="subunit">
    <text evidence="3 9">Homotetramer.</text>
</comment>
<evidence type="ECO:0000256" key="3">
    <source>
        <dbReference type="ARBA" id="ARBA00011881"/>
    </source>
</evidence>